<organism evidence="2 3">
    <name type="scientific">Chryseobacterium ginsengisoli</name>
    <dbReference type="NCBI Taxonomy" id="363853"/>
    <lineage>
        <taxon>Bacteria</taxon>
        <taxon>Pseudomonadati</taxon>
        <taxon>Bacteroidota</taxon>
        <taxon>Flavobacteriia</taxon>
        <taxon>Flavobacteriales</taxon>
        <taxon>Weeksellaceae</taxon>
        <taxon>Chryseobacterium group</taxon>
        <taxon>Chryseobacterium</taxon>
    </lineage>
</organism>
<feature type="transmembrane region" description="Helical" evidence="1">
    <location>
        <begin position="7"/>
        <end position="30"/>
    </location>
</feature>
<feature type="transmembrane region" description="Helical" evidence="1">
    <location>
        <begin position="108"/>
        <end position="128"/>
    </location>
</feature>
<feature type="transmembrane region" description="Helical" evidence="1">
    <location>
        <begin position="50"/>
        <end position="73"/>
    </location>
</feature>
<evidence type="ECO:0000256" key="1">
    <source>
        <dbReference type="SAM" id="Phobius"/>
    </source>
</evidence>
<accession>A0ABP9LVW0</accession>
<gene>
    <name evidence="2" type="ORF">GCM10023210_01730</name>
</gene>
<keyword evidence="3" id="KW-1185">Reference proteome</keyword>
<feature type="transmembrane region" description="Helical" evidence="1">
    <location>
        <begin position="85"/>
        <end position="102"/>
    </location>
</feature>
<keyword evidence="1" id="KW-0472">Membrane</keyword>
<name>A0ABP9LVW0_9FLAO</name>
<sequence length="134" mass="14450">MGRRILAVVGGLLAGSICIWLMEALGHFLYPLPAGVEPTSVEAFKAYVSTLPFAALLLVLVGYSLGAVVSGFISTKIANDGKNRYAIICGVFFLLATVYNMIMLPTPVWFWVLGILLWGLVLIGYKLALNNTKA</sequence>
<evidence type="ECO:0000313" key="3">
    <source>
        <dbReference type="Proteomes" id="UP001500353"/>
    </source>
</evidence>
<evidence type="ECO:0000313" key="2">
    <source>
        <dbReference type="EMBL" id="GAA5083321.1"/>
    </source>
</evidence>
<dbReference type="Proteomes" id="UP001500353">
    <property type="component" value="Unassembled WGS sequence"/>
</dbReference>
<reference evidence="3" key="1">
    <citation type="journal article" date="2019" name="Int. J. Syst. Evol. Microbiol.">
        <title>The Global Catalogue of Microorganisms (GCM) 10K type strain sequencing project: providing services to taxonomists for standard genome sequencing and annotation.</title>
        <authorList>
            <consortium name="The Broad Institute Genomics Platform"/>
            <consortium name="The Broad Institute Genome Sequencing Center for Infectious Disease"/>
            <person name="Wu L."/>
            <person name="Ma J."/>
        </authorList>
    </citation>
    <scope>NUCLEOTIDE SEQUENCE [LARGE SCALE GENOMIC DNA]</scope>
    <source>
        <strain evidence="3">JCM 18019</strain>
    </source>
</reference>
<dbReference type="RefSeq" id="WP_345199703.1">
    <property type="nucleotide sequence ID" value="NZ_BAABHX010000001.1"/>
</dbReference>
<protein>
    <submittedName>
        <fullName evidence="2">Uncharacterized protein</fullName>
    </submittedName>
</protein>
<keyword evidence="1" id="KW-0812">Transmembrane</keyword>
<comment type="caution">
    <text evidence="2">The sequence shown here is derived from an EMBL/GenBank/DDBJ whole genome shotgun (WGS) entry which is preliminary data.</text>
</comment>
<keyword evidence="1" id="KW-1133">Transmembrane helix</keyword>
<dbReference type="EMBL" id="BAABHX010000001">
    <property type="protein sequence ID" value="GAA5083321.1"/>
    <property type="molecule type" value="Genomic_DNA"/>
</dbReference>
<proteinExistence type="predicted"/>